<comment type="caution">
    <text evidence="2">The sequence shown here is derived from an EMBL/GenBank/DDBJ whole genome shotgun (WGS) entry which is preliminary data.</text>
</comment>
<reference evidence="2" key="1">
    <citation type="submission" date="2022-01" db="EMBL/GenBank/DDBJ databases">
        <title>Genome Sequence Resource for Two Populations of Ditylenchus destructor, the Migratory Endoparasitic Phytonematode.</title>
        <authorList>
            <person name="Zhang H."/>
            <person name="Lin R."/>
            <person name="Xie B."/>
        </authorList>
    </citation>
    <scope>NUCLEOTIDE SEQUENCE</scope>
    <source>
        <strain evidence="2">BazhouSP</strain>
    </source>
</reference>
<proteinExistence type="predicted"/>
<feature type="region of interest" description="Disordered" evidence="1">
    <location>
        <begin position="50"/>
        <end position="114"/>
    </location>
</feature>
<evidence type="ECO:0000313" key="3">
    <source>
        <dbReference type="Proteomes" id="UP001201812"/>
    </source>
</evidence>
<feature type="region of interest" description="Disordered" evidence="1">
    <location>
        <begin position="1"/>
        <end position="22"/>
    </location>
</feature>
<name>A0AAD4MXR7_9BILA</name>
<dbReference type="AlphaFoldDB" id="A0AAD4MXR7"/>
<keyword evidence="3" id="KW-1185">Reference proteome</keyword>
<evidence type="ECO:0000256" key="1">
    <source>
        <dbReference type="SAM" id="MobiDB-lite"/>
    </source>
</evidence>
<accession>A0AAD4MXR7</accession>
<protein>
    <submittedName>
        <fullName evidence="2">Uncharacterized protein</fullName>
    </submittedName>
</protein>
<feature type="compositionally biased region" description="Polar residues" evidence="1">
    <location>
        <begin position="1"/>
        <end position="15"/>
    </location>
</feature>
<gene>
    <name evidence="2" type="ORF">DdX_11576</name>
</gene>
<feature type="compositionally biased region" description="Basic and acidic residues" evidence="1">
    <location>
        <begin position="58"/>
        <end position="69"/>
    </location>
</feature>
<dbReference type="EMBL" id="JAKKPZ010000033">
    <property type="protein sequence ID" value="KAI1708822.1"/>
    <property type="molecule type" value="Genomic_DNA"/>
</dbReference>
<dbReference type="Proteomes" id="UP001201812">
    <property type="component" value="Unassembled WGS sequence"/>
</dbReference>
<organism evidence="2 3">
    <name type="scientific">Ditylenchus destructor</name>
    <dbReference type="NCBI Taxonomy" id="166010"/>
    <lineage>
        <taxon>Eukaryota</taxon>
        <taxon>Metazoa</taxon>
        <taxon>Ecdysozoa</taxon>
        <taxon>Nematoda</taxon>
        <taxon>Chromadorea</taxon>
        <taxon>Rhabditida</taxon>
        <taxon>Tylenchina</taxon>
        <taxon>Tylenchomorpha</taxon>
        <taxon>Sphaerularioidea</taxon>
        <taxon>Anguinidae</taxon>
        <taxon>Anguininae</taxon>
        <taxon>Ditylenchus</taxon>
    </lineage>
</organism>
<feature type="compositionally biased region" description="Gly residues" evidence="1">
    <location>
        <begin position="76"/>
        <end position="86"/>
    </location>
</feature>
<evidence type="ECO:0000313" key="2">
    <source>
        <dbReference type="EMBL" id="KAI1708822.1"/>
    </source>
</evidence>
<sequence>MENPNLRSDMTPRSNNVRHSRMWPNWGRTGLIFGTWGFSTKGNLVAAYIDSRTSRRLRPTERHEAERGPQARGKGHSGGNSLGTGNGVRVAEGRDAPLTKPLSSGLSLRSKAPPQLVTKYQTKFAAE</sequence>